<keyword evidence="4" id="KW-0175">Coiled coil</keyword>
<dbReference type="Proteomes" id="UP000627292">
    <property type="component" value="Unassembled WGS sequence"/>
</dbReference>
<feature type="coiled-coil region" evidence="4">
    <location>
        <begin position="132"/>
        <end position="184"/>
    </location>
</feature>
<dbReference type="EC" id="2.7.13.3" evidence="2"/>
<dbReference type="SUPFAM" id="SSF47384">
    <property type="entry name" value="Homodimeric domain of signal transducing histidine kinase"/>
    <property type="match status" value="1"/>
</dbReference>
<sequence length="433" mass="49402">MYILYYIAISVMAFRLKKMASNTDIYDQWRRWFNLSWIIWIIFVAVDSSTGNTGSNIVGWVLLLAILRFLTNNSDFKPFRFYIDAHYPLLAVGLIDILSELINRPFYKKWEHFYLLAMLAAFGWIYMRWLSSKKQRDELEKANRRNTELDRLVMERTAELTRQRNELQETVKLLQATQAQLIQQEKLASLGELTAGIAHEIQNPLNFVNNFSEVSMELIDEMEEELNKGDTEEAIAIATDIKQNLEKIIHHGKRADGIVKGMLQHSRSAGDVKEPTDVNKLADEYLRLSYHGLRAKDKSFNAELITQFDEGMPQVSMVAQDIGRVLLNLFNNAFYAVNQKKKTQGGDYKPTVSVTTSAANGWMVILVKDNGIGIPNEIREKIMQPFFTTKPTGEGTGLGLSLSYDIVVKGHGGKIDITSEEGAYTQFEIRLPI</sequence>
<organism evidence="7 8">
    <name type="scientific">Filimonas zeae</name>
    <dbReference type="NCBI Taxonomy" id="1737353"/>
    <lineage>
        <taxon>Bacteria</taxon>
        <taxon>Pseudomonadati</taxon>
        <taxon>Bacteroidota</taxon>
        <taxon>Chitinophagia</taxon>
        <taxon>Chitinophagales</taxon>
        <taxon>Chitinophagaceae</taxon>
        <taxon>Filimonas</taxon>
    </lineage>
</organism>
<evidence type="ECO:0000256" key="1">
    <source>
        <dbReference type="ARBA" id="ARBA00000085"/>
    </source>
</evidence>
<dbReference type="SMART" id="SM00388">
    <property type="entry name" value="HisKA"/>
    <property type="match status" value="1"/>
</dbReference>
<reference evidence="7" key="1">
    <citation type="journal article" date="2014" name="Int. J. Syst. Evol. Microbiol.">
        <title>Complete genome sequence of Corynebacterium casei LMG S-19264T (=DSM 44701T), isolated from a smear-ripened cheese.</title>
        <authorList>
            <consortium name="US DOE Joint Genome Institute (JGI-PGF)"/>
            <person name="Walter F."/>
            <person name="Albersmeier A."/>
            <person name="Kalinowski J."/>
            <person name="Ruckert C."/>
        </authorList>
    </citation>
    <scope>NUCLEOTIDE SEQUENCE</scope>
    <source>
        <strain evidence="7">CGMCC 1.15290</strain>
    </source>
</reference>
<evidence type="ECO:0000313" key="7">
    <source>
        <dbReference type="EMBL" id="GGH82072.1"/>
    </source>
</evidence>
<dbReference type="InterPro" id="IPR036097">
    <property type="entry name" value="HisK_dim/P_sf"/>
</dbReference>
<feature type="transmembrane region" description="Helical" evidence="5">
    <location>
        <begin position="113"/>
        <end position="131"/>
    </location>
</feature>
<dbReference type="Gene3D" id="1.10.287.130">
    <property type="match status" value="1"/>
</dbReference>
<protein>
    <recommendedName>
        <fullName evidence="2">histidine kinase</fullName>
        <ecNumber evidence="2">2.7.13.3</ecNumber>
    </recommendedName>
</protein>
<dbReference type="Pfam" id="PF00512">
    <property type="entry name" value="HisKA"/>
    <property type="match status" value="1"/>
</dbReference>
<dbReference type="EMBL" id="BMIB01000006">
    <property type="protein sequence ID" value="GGH82072.1"/>
    <property type="molecule type" value="Genomic_DNA"/>
</dbReference>
<dbReference type="InterPro" id="IPR003594">
    <property type="entry name" value="HATPase_dom"/>
</dbReference>
<dbReference type="PANTHER" id="PTHR43065:SF42">
    <property type="entry name" value="TWO-COMPONENT SENSOR PPRA"/>
    <property type="match status" value="1"/>
</dbReference>
<dbReference type="InterPro" id="IPR036890">
    <property type="entry name" value="HATPase_C_sf"/>
</dbReference>
<dbReference type="PRINTS" id="PR00344">
    <property type="entry name" value="BCTRLSENSOR"/>
</dbReference>
<dbReference type="SMART" id="SM00387">
    <property type="entry name" value="HATPase_c"/>
    <property type="match status" value="1"/>
</dbReference>
<comment type="caution">
    <text evidence="7">The sequence shown here is derived from an EMBL/GenBank/DDBJ whole genome shotgun (WGS) entry which is preliminary data.</text>
</comment>
<gene>
    <name evidence="7" type="ORF">GCM10011379_55420</name>
</gene>
<dbReference type="Gene3D" id="3.30.565.10">
    <property type="entry name" value="Histidine kinase-like ATPase, C-terminal domain"/>
    <property type="match status" value="1"/>
</dbReference>
<dbReference type="GO" id="GO:0000155">
    <property type="term" value="F:phosphorelay sensor kinase activity"/>
    <property type="evidence" value="ECO:0007669"/>
    <property type="project" value="InterPro"/>
</dbReference>
<evidence type="ECO:0000313" key="8">
    <source>
        <dbReference type="Proteomes" id="UP000627292"/>
    </source>
</evidence>
<evidence type="ECO:0000256" key="4">
    <source>
        <dbReference type="SAM" id="Coils"/>
    </source>
</evidence>
<dbReference type="Pfam" id="PF02518">
    <property type="entry name" value="HATPase_c"/>
    <property type="match status" value="1"/>
</dbReference>
<dbReference type="CDD" id="cd00082">
    <property type="entry name" value="HisKA"/>
    <property type="match status" value="1"/>
</dbReference>
<keyword evidence="8" id="KW-1185">Reference proteome</keyword>
<dbReference type="InterPro" id="IPR004358">
    <property type="entry name" value="Sig_transdc_His_kin-like_C"/>
</dbReference>
<evidence type="ECO:0000256" key="2">
    <source>
        <dbReference type="ARBA" id="ARBA00012438"/>
    </source>
</evidence>
<keyword evidence="5" id="KW-0472">Membrane</keyword>
<dbReference type="InterPro" id="IPR003661">
    <property type="entry name" value="HisK_dim/P_dom"/>
</dbReference>
<dbReference type="InterPro" id="IPR005467">
    <property type="entry name" value="His_kinase_dom"/>
</dbReference>
<dbReference type="SUPFAM" id="SSF55874">
    <property type="entry name" value="ATPase domain of HSP90 chaperone/DNA topoisomerase II/histidine kinase"/>
    <property type="match status" value="1"/>
</dbReference>
<dbReference type="AlphaFoldDB" id="A0A917MYZ5"/>
<reference evidence="7" key="2">
    <citation type="submission" date="2020-09" db="EMBL/GenBank/DDBJ databases">
        <authorList>
            <person name="Sun Q."/>
            <person name="Zhou Y."/>
        </authorList>
    </citation>
    <scope>NUCLEOTIDE SEQUENCE</scope>
    <source>
        <strain evidence="7">CGMCC 1.15290</strain>
    </source>
</reference>
<accession>A0A917MYZ5</accession>
<dbReference type="RefSeq" id="WP_188958788.1">
    <property type="nucleotide sequence ID" value="NZ_BMIB01000006.1"/>
</dbReference>
<dbReference type="PANTHER" id="PTHR43065">
    <property type="entry name" value="SENSOR HISTIDINE KINASE"/>
    <property type="match status" value="1"/>
</dbReference>
<keyword evidence="5" id="KW-1133">Transmembrane helix</keyword>
<comment type="catalytic activity">
    <reaction evidence="1">
        <text>ATP + protein L-histidine = ADP + protein N-phospho-L-histidine.</text>
        <dbReference type="EC" id="2.7.13.3"/>
    </reaction>
</comment>
<keyword evidence="3" id="KW-0597">Phosphoprotein</keyword>
<evidence type="ECO:0000259" key="6">
    <source>
        <dbReference type="PROSITE" id="PS50109"/>
    </source>
</evidence>
<proteinExistence type="predicted"/>
<feature type="transmembrane region" description="Helical" evidence="5">
    <location>
        <begin position="37"/>
        <end position="67"/>
    </location>
</feature>
<keyword evidence="5" id="KW-0812">Transmembrane</keyword>
<name>A0A917MYZ5_9BACT</name>
<evidence type="ECO:0000256" key="5">
    <source>
        <dbReference type="SAM" id="Phobius"/>
    </source>
</evidence>
<feature type="domain" description="Histidine kinase" evidence="6">
    <location>
        <begin position="196"/>
        <end position="433"/>
    </location>
</feature>
<evidence type="ECO:0000256" key="3">
    <source>
        <dbReference type="ARBA" id="ARBA00022553"/>
    </source>
</evidence>
<dbReference type="PROSITE" id="PS50109">
    <property type="entry name" value="HIS_KIN"/>
    <property type="match status" value="1"/>
</dbReference>